<reference evidence="2 3" key="1">
    <citation type="submission" date="2020-10" db="EMBL/GenBank/DDBJ databases">
        <title>Mucilaginibacter mali sp. nov., isolated from rhizosphere soil of apple orchard.</title>
        <authorList>
            <person name="Lee J.-S."/>
            <person name="Kim H.S."/>
            <person name="Kim J.-S."/>
        </authorList>
    </citation>
    <scope>NUCLEOTIDE SEQUENCE [LARGE SCALE GENOMIC DNA]</scope>
    <source>
        <strain evidence="2 3">KCTC 23157</strain>
    </source>
</reference>
<gene>
    <name evidence="2" type="ORF">IRJ18_08085</name>
</gene>
<name>A0ABR9XGB9_9SPHI</name>
<organism evidence="2 3">
    <name type="scientific">Mucilaginibacter boryungensis</name>
    <dbReference type="NCBI Taxonomy" id="768480"/>
    <lineage>
        <taxon>Bacteria</taxon>
        <taxon>Pseudomonadati</taxon>
        <taxon>Bacteroidota</taxon>
        <taxon>Sphingobacteriia</taxon>
        <taxon>Sphingobacteriales</taxon>
        <taxon>Sphingobacteriaceae</taxon>
        <taxon>Mucilaginibacter</taxon>
    </lineage>
</organism>
<accession>A0ABR9XGB9</accession>
<dbReference type="Pfam" id="PF20221">
    <property type="entry name" value="DUF6580"/>
    <property type="match status" value="1"/>
</dbReference>
<dbReference type="InterPro" id="IPR046487">
    <property type="entry name" value="DUF6580"/>
</dbReference>
<keyword evidence="1" id="KW-0812">Transmembrane</keyword>
<comment type="caution">
    <text evidence="2">The sequence shown here is derived from an EMBL/GenBank/DDBJ whole genome shotgun (WGS) entry which is preliminary data.</text>
</comment>
<dbReference type="EMBL" id="JADFFM010000001">
    <property type="protein sequence ID" value="MBE9666316.1"/>
    <property type="molecule type" value="Genomic_DNA"/>
</dbReference>
<feature type="transmembrane region" description="Helical" evidence="1">
    <location>
        <begin position="156"/>
        <end position="174"/>
    </location>
</feature>
<evidence type="ECO:0000313" key="3">
    <source>
        <dbReference type="Proteomes" id="UP000632774"/>
    </source>
</evidence>
<feature type="transmembrane region" description="Helical" evidence="1">
    <location>
        <begin position="31"/>
        <end position="49"/>
    </location>
</feature>
<protein>
    <recommendedName>
        <fullName evidence="4">Membrane protein YhhN</fullName>
    </recommendedName>
</protein>
<dbReference type="RefSeq" id="WP_194105683.1">
    <property type="nucleotide sequence ID" value="NZ_JADFFM010000001.1"/>
</dbReference>
<feature type="transmembrane region" description="Helical" evidence="1">
    <location>
        <begin position="80"/>
        <end position="98"/>
    </location>
</feature>
<feature type="transmembrane region" description="Helical" evidence="1">
    <location>
        <begin position="110"/>
        <end position="131"/>
    </location>
</feature>
<dbReference type="Proteomes" id="UP000632774">
    <property type="component" value="Unassembled WGS sequence"/>
</dbReference>
<evidence type="ECO:0008006" key="4">
    <source>
        <dbReference type="Google" id="ProtNLM"/>
    </source>
</evidence>
<proteinExistence type="predicted"/>
<evidence type="ECO:0000313" key="2">
    <source>
        <dbReference type="EMBL" id="MBE9666316.1"/>
    </source>
</evidence>
<feature type="transmembrane region" description="Helical" evidence="1">
    <location>
        <begin position="56"/>
        <end position="74"/>
    </location>
</feature>
<keyword evidence="1" id="KW-0472">Membrane</keyword>
<keyword evidence="3" id="KW-1185">Reference proteome</keyword>
<evidence type="ECO:0000256" key="1">
    <source>
        <dbReference type="SAM" id="Phobius"/>
    </source>
</evidence>
<sequence length="189" mass="20922">MSEKIKSRNAVLILMIVFAVAMRLVSYKFQWLSNFTPVGAVALFGGAYFSDKWKAYLVPLAALFLSDIAINYLYTGKLVLWYGGSVYVYLCFALMVFIGTMIKKVNVTNVSIASLASVAVHWLIMDLPWLYGTLYPHTLAGYGQSLIAAIPFEKNMILGDAIYGAILFGGFELAKSKYTLLRSKAELAV</sequence>
<keyword evidence="1" id="KW-1133">Transmembrane helix</keyword>
<feature type="transmembrane region" description="Helical" evidence="1">
    <location>
        <begin position="7"/>
        <end position="25"/>
    </location>
</feature>